<keyword evidence="1" id="KW-0812">Transmembrane</keyword>
<accession>A0ABT1C2Y6</accession>
<feature type="domain" description="Anti-sigma K factor RskA C-terminal" evidence="2">
    <location>
        <begin position="104"/>
        <end position="224"/>
    </location>
</feature>
<protein>
    <submittedName>
        <fullName evidence="3">Anti-sigma factor</fullName>
    </submittedName>
</protein>
<name>A0ABT1C2Y6_9HYPH</name>
<feature type="transmembrane region" description="Helical" evidence="1">
    <location>
        <begin position="96"/>
        <end position="117"/>
    </location>
</feature>
<dbReference type="InterPro" id="IPR051474">
    <property type="entry name" value="Anti-sigma-K/W_factor"/>
</dbReference>
<gene>
    <name evidence="3" type="ORF">NGM99_05220</name>
</gene>
<evidence type="ECO:0000259" key="2">
    <source>
        <dbReference type="Pfam" id="PF10099"/>
    </source>
</evidence>
<evidence type="ECO:0000256" key="1">
    <source>
        <dbReference type="SAM" id="Phobius"/>
    </source>
</evidence>
<dbReference type="Proteomes" id="UP001205906">
    <property type="component" value="Unassembled WGS sequence"/>
</dbReference>
<reference evidence="3 4" key="1">
    <citation type="submission" date="2022-06" db="EMBL/GenBank/DDBJ databases">
        <title>Mesorhizobium sp. strain RP14 Genome sequencing and assembly.</title>
        <authorList>
            <person name="Kim I."/>
        </authorList>
    </citation>
    <scope>NUCLEOTIDE SEQUENCE [LARGE SCALE GENOMIC DNA]</scope>
    <source>
        <strain evidence="4">RP14(2022)</strain>
    </source>
</reference>
<keyword evidence="4" id="KW-1185">Reference proteome</keyword>
<comment type="caution">
    <text evidence="3">The sequence shown here is derived from an EMBL/GenBank/DDBJ whole genome shotgun (WGS) entry which is preliminary data.</text>
</comment>
<dbReference type="PANTHER" id="PTHR37461">
    <property type="entry name" value="ANTI-SIGMA-K FACTOR RSKA"/>
    <property type="match status" value="1"/>
</dbReference>
<evidence type="ECO:0000313" key="3">
    <source>
        <dbReference type="EMBL" id="MCO6049189.1"/>
    </source>
</evidence>
<dbReference type="RefSeq" id="WP_252816682.1">
    <property type="nucleotide sequence ID" value="NZ_JAMXQS010000002.1"/>
</dbReference>
<evidence type="ECO:0000313" key="4">
    <source>
        <dbReference type="Proteomes" id="UP001205906"/>
    </source>
</evidence>
<keyword evidence="1" id="KW-0472">Membrane</keyword>
<dbReference type="PANTHER" id="PTHR37461:SF1">
    <property type="entry name" value="ANTI-SIGMA-K FACTOR RSKA"/>
    <property type="match status" value="1"/>
</dbReference>
<proteinExistence type="predicted"/>
<dbReference type="InterPro" id="IPR018764">
    <property type="entry name" value="RskA_C"/>
</dbReference>
<dbReference type="EMBL" id="JAMXQS010000002">
    <property type="protein sequence ID" value="MCO6049189.1"/>
    <property type="molecule type" value="Genomic_DNA"/>
</dbReference>
<dbReference type="Pfam" id="PF10099">
    <property type="entry name" value="RskA_C"/>
    <property type="match status" value="1"/>
</dbReference>
<sequence length="234" mass="24983">MSASRDDRVADYVLGLMEAAEAEAFERELAQDADLARIVAESAAQFHELDATAEPRPPRDEIWRGIESRLGTQRPPVAVVRPEWAAIWQSLRFWRWTGFGGLATSAALAAALVAFVARPAPAPQFVAVLVPADSTAPGAIVEIDAQGAARLITLKDIPVPEGRALEVWTLPSVERGPVSIGLMPRAQSRGLSLTAVPPTHSDQLFEITLEPASGSPIGRPTGPVLYKGLTVQAL</sequence>
<keyword evidence="1" id="KW-1133">Transmembrane helix</keyword>
<organism evidence="3 4">
    <name type="scientific">Mesorhizobium liriopis</name>
    <dbReference type="NCBI Taxonomy" id="2953882"/>
    <lineage>
        <taxon>Bacteria</taxon>
        <taxon>Pseudomonadati</taxon>
        <taxon>Pseudomonadota</taxon>
        <taxon>Alphaproteobacteria</taxon>
        <taxon>Hyphomicrobiales</taxon>
        <taxon>Phyllobacteriaceae</taxon>
        <taxon>Mesorhizobium</taxon>
    </lineage>
</organism>